<comment type="subcellular location">
    <subcellularLocation>
        <location evidence="2">Cell membrane</location>
        <topology evidence="2">Multi-pass membrane protein</topology>
    </subcellularLocation>
</comment>
<comment type="caution">
    <text evidence="16">The sequence shown here is derived from an EMBL/GenBank/DDBJ whole genome shotgun (WGS) entry which is preliminary data.</text>
</comment>
<keyword evidence="6" id="KW-0808">Transferase</keyword>
<dbReference type="InterPro" id="IPR004358">
    <property type="entry name" value="Sig_transdc_His_kin-like_C"/>
</dbReference>
<dbReference type="EC" id="2.7.13.3" evidence="3"/>
<evidence type="ECO:0000256" key="11">
    <source>
        <dbReference type="ARBA" id="ARBA00022989"/>
    </source>
</evidence>
<dbReference type="NCBIfam" id="NF008298">
    <property type="entry name" value="PRK11086.1"/>
    <property type="match status" value="1"/>
</dbReference>
<keyword evidence="10" id="KW-0067">ATP-binding</keyword>
<comment type="catalytic activity">
    <reaction evidence="1">
        <text>ATP + protein L-histidine = ADP + protein N-phospho-L-histidine.</text>
        <dbReference type="EC" id="2.7.13.3"/>
    </reaction>
</comment>
<evidence type="ECO:0000256" key="4">
    <source>
        <dbReference type="ARBA" id="ARBA00022475"/>
    </source>
</evidence>
<evidence type="ECO:0000256" key="10">
    <source>
        <dbReference type="ARBA" id="ARBA00022840"/>
    </source>
</evidence>
<evidence type="ECO:0000256" key="7">
    <source>
        <dbReference type="ARBA" id="ARBA00022692"/>
    </source>
</evidence>
<reference evidence="16 17" key="1">
    <citation type="submission" date="2017-11" db="EMBL/GenBank/DDBJ databases">
        <title>Comparitive Functional Genomics of Dry Heat Resistant strains isolated from the Viking Spacecraft.</title>
        <authorList>
            <person name="Seuylemezian A."/>
            <person name="Cooper K."/>
            <person name="Vaishampayan P."/>
        </authorList>
    </citation>
    <scope>NUCLEOTIDE SEQUENCE [LARGE SCALE GENOMIC DNA]</scope>
    <source>
        <strain evidence="16 17">V32-6</strain>
    </source>
</reference>
<dbReference type="InterPro" id="IPR029151">
    <property type="entry name" value="Sensor-like_sf"/>
</dbReference>
<dbReference type="Pfam" id="PF13188">
    <property type="entry name" value="PAS_8"/>
    <property type="match status" value="1"/>
</dbReference>
<dbReference type="InterPro" id="IPR000014">
    <property type="entry name" value="PAS"/>
</dbReference>
<proteinExistence type="predicted"/>
<keyword evidence="8" id="KW-0547">Nucleotide-binding</keyword>
<protein>
    <recommendedName>
        <fullName evidence="3">histidine kinase</fullName>
        <ecNumber evidence="3">2.7.13.3</ecNumber>
    </recommendedName>
</protein>
<dbReference type="Pfam" id="PF14689">
    <property type="entry name" value="SPOB_a"/>
    <property type="match status" value="1"/>
</dbReference>
<keyword evidence="17" id="KW-1185">Reference proteome</keyword>
<dbReference type="FunFam" id="3.30.450.20:FF:000045">
    <property type="entry name" value="Sensor histidine kinase DcuS"/>
    <property type="match status" value="1"/>
</dbReference>
<organism evidence="16 17">
    <name type="scientific">Neobacillus cucumis</name>
    <dbReference type="NCBI Taxonomy" id="1740721"/>
    <lineage>
        <taxon>Bacteria</taxon>
        <taxon>Bacillati</taxon>
        <taxon>Bacillota</taxon>
        <taxon>Bacilli</taxon>
        <taxon>Bacillales</taxon>
        <taxon>Bacillaceae</taxon>
        <taxon>Neobacillus</taxon>
    </lineage>
</organism>
<evidence type="ECO:0000259" key="15">
    <source>
        <dbReference type="PROSITE" id="PS50109"/>
    </source>
</evidence>
<evidence type="ECO:0000256" key="6">
    <source>
        <dbReference type="ARBA" id="ARBA00022679"/>
    </source>
</evidence>
<dbReference type="Gene3D" id="3.30.565.10">
    <property type="entry name" value="Histidine kinase-like ATPase, C-terminal domain"/>
    <property type="match status" value="1"/>
</dbReference>
<keyword evidence="11 14" id="KW-1133">Transmembrane helix</keyword>
<dbReference type="FunFam" id="1.10.287.130:FF:000011">
    <property type="entry name" value="Sensor histidine kinase DcuS"/>
    <property type="match status" value="1"/>
</dbReference>
<dbReference type="PANTHER" id="PTHR43547:SF10">
    <property type="entry name" value="SENSOR HISTIDINE KINASE DCUS"/>
    <property type="match status" value="1"/>
</dbReference>
<dbReference type="GO" id="GO:0005524">
    <property type="term" value="F:ATP binding"/>
    <property type="evidence" value="ECO:0007669"/>
    <property type="project" value="UniProtKB-KW"/>
</dbReference>
<dbReference type="PANTHER" id="PTHR43547">
    <property type="entry name" value="TWO-COMPONENT HISTIDINE KINASE"/>
    <property type="match status" value="1"/>
</dbReference>
<accession>A0A2N5HBG7</accession>
<sequence length="534" mass="58844">MRNKRPRFRLQTTITILVCGVVALALFVTDLLISNEIGQTTEKNQSEKAMNIARMIAHSPIALKALQQKKDEPEIQKYTNEMTKITNVEFIVVMDMNGIRKSHPSPDKIGQRFVGGDEGPVLHGREKTSIAKGTLGYSLRAFTPVFSESGKQIGAVAVGISLNKVKQDVKNSKKVIYLAVIFGVLIGVIGAIILAKKIKKSMFGLEPFEIGKLLEERSAMLQSTKEGILAVDQDARITLINNEALRLFEEAGIKENPVGHLVDQYLPQLPLKNVLETGKPSLNVEIDLSGITLFANQLPIIVGHQMVGAITTFRNKTEINKLAEELTGVTLYAEALRAQSHEFMNKLHVVLGLVHLQQYEKLADYIDQISDHLQNEVGYIVSKIKDPALAGFILGKMSYAREMGADLSFSGEGILPEPALPETTHELITIIGNLTDNALEALSGQDNKKVFIHFDYYDHELLIEVADNGPGVVEDMVDKVFLKGVSTKGNDRGIGLFLVKRSLEKLHGNIELSTEAGKGTRFTVTIPYLIKGDR</sequence>
<evidence type="ECO:0000256" key="12">
    <source>
        <dbReference type="ARBA" id="ARBA00023012"/>
    </source>
</evidence>
<dbReference type="GO" id="GO:0005886">
    <property type="term" value="C:plasma membrane"/>
    <property type="evidence" value="ECO:0007669"/>
    <property type="project" value="UniProtKB-SubCell"/>
</dbReference>
<evidence type="ECO:0000256" key="2">
    <source>
        <dbReference type="ARBA" id="ARBA00004651"/>
    </source>
</evidence>
<dbReference type="Gene3D" id="3.30.450.20">
    <property type="entry name" value="PAS domain"/>
    <property type="match status" value="2"/>
</dbReference>
<dbReference type="FunFam" id="3.30.450.20:FF:000018">
    <property type="entry name" value="Sensor histidine kinase DcuS"/>
    <property type="match status" value="1"/>
</dbReference>
<dbReference type="SUPFAM" id="SSF55874">
    <property type="entry name" value="ATPase domain of HSP90 chaperone/DNA topoisomerase II/histidine kinase"/>
    <property type="match status" value="1"/>
</dbReference>
<keyword evidence="9 16" id="KW-0418">Kinase</keyword>
<name>A0A2N5HBG7_9BACI</name>
<dbReference type="InterPro" id="IPR016120">
    <property type="entry name" value="Sig_transdc_His_kin_SpoOB"/>
</dbReference>
<dbReference type="GO" id="GO:0000155">
    <property type="term" value="F:phosphorelay sensor kinase activity"/>
    <property type="evidence" value="ECO:0007669"/>
    <property type="project" value="InterPro"/>
</dbReference>
<keyword evidence="12" id="KW-0902">Two-component regulatory system</keyword>
<dbReference type="InterPro" id="IPR036890">
    <property type="entry name" value="HATPase_C_sf"/>
</dbReference>
<dbReference type="SUPFAM" id="SSF103190">
    <property type="entry name" value="Sensory domain-like"/>
    <property type="match status" value="1"/>
</dbReference>
<dbReference type="InterPro" id="IPR033463">
    <property type="entry name" value="sCache_3"/>
</dbReference>
<evidence type="ECO:0000256" key="13">
    <source>
        <dbReference type="ARBA" id="ARBA00023136"/>
    </source>
</evidence>
<dbReference type="Gene3D" id="1.10.287.130">
    <property type="match status" value="1"/>
</dbReference>
<dbReference type="PRINTS" id="PR00344">
    <property type="entry name" value="BCTRLSENSOR"/>
</dbReference>
<feature type="domain" description="Histidine kinase" evidence="15">
    <location>
        <begin position="338"/>
        <end position="530"/>
    </location>
</feature>
<dbReference type="SMART" id="SM00091">
    <property type="entry name" value="PAS"/>
    <property type="match status" value="1"/>
</dbReference>
<dbReference type="InterPro" id="IPR039506">
    <property type="entry name" value="SPOB_a"/>
</dbReference>
<dbReference type="InterPro" id="IPR005467">
    <property type="entry name" value="His_kinase_dom"/>
</dbReference>
<gene>
    <name evidence="16" type="ORF">CVD27_16895</name>
</gene>
<dbReference type="AlphaFoldDB" id="A0A2N5HBG7"/>
<evidence type="ECO:0000256" key="5">
    <source>
        <dbReference type="ARBA" id="ARBA00022553"/>
    </source>
</evidence>
<feature type="transmembrane region" description="Helical" evidence="14">
    <location>
        <begin position="12"/>
        <end position="33"/>
    </location>
</feature>
<evidence type="ECO:0000313" key="16">
    <source>
        <dbReference type="EMBL" id="PLS02866.1"/>
    </source>
</evidence>
<keyword evidence="5" id="KW-0597">Phosphoprotein</keyword>
<dbReference type="Proteomes" id="UP000234950">
    <property type="component" value="Unassembled WGS sequence"/>
</dbReference>
<evidence type="ECO:0000256" key="14">
    <source>
        <dbReference type="SAM" id="Phobius"/>
    </source>
</evidence>
<evidence type="ECO:0000256" key="9">
    <source>
        <dbReference type="ARBA" id="ARBA00022777"/>
    </source>
</evidence>
<dbReference type="SUPFAM" id="SSF55890">
    <property type="entry name" value="Sporulation response regulatory protein Spo0B"/>
    <property type="match status" value="1"/>
</dbReference>
<dbReference type="Pfam" id="PF02518">
    <property type="entry name" value="HATPase_c"/>
    <property type="match status" value="1"/>
</dbReference>
<dbReference type="RefSeq" id="WP_101649064.1">
    <property type="nucleotide sequence ID" value="NZ_PGVE01000064.1"/>
</dbReference>
<dbReference type="SMART" id="SM00387">
    <property type="entry name" value="HATPase_c"/>
    <property type="match status" value="1"/>
</dbReference>
<evidence type="ECO:0000256" key="8">
    <source>
        <dbReference type="ARBA" id="ARBA00022741"/>
    </source>
</evidence>
<keyword evidence="7 14" id="KW-0812">Transmembrane</keyword>
<dbReference type="Pfam" id="PF17203">
    <property type="entry name" value="sCache_3_2"/>
    <property type="match status" value="1"/>
</dbReference>
<dbReference type="InterPro" id="IPR003594">
    <property type="entry name" value="HATPase_dom"/>
</dbReference>
<evidence type="ECO:0000313" key="17">
    <source>
        <dbReference type="Proteomes" id="UP000234950"/>
    </source>
</evidence>
<keyword evidence="4" id="KW-1003">Cell membrane</keyword>
<dbReference type="PROSITE" id="PS50109">
    <property type="entry name" value="HIS_KIN"/>
    <property type="match status" value="1"/>
</dbReference>
<feature type="transmembrane region" description="Helical" evidence="14">
    <location>
        <begin position="175"/>
        <end position="195"/>
    </location>
</feature>
<evidence type="ECO:0000256" key="3">
    <source>
        <dbReference type="ARBA" id="ARBA00012438"/>
    </source>
</evidence>
<evidence type="ECO:0000256" key="1">
    <source>
        <dbReference type="ARBA" id="ARBA00000085"/>
    </source>
</evidence>
<dbReference type="EMBL" id="PGVE01000064">
    <property type="protein sequence ID" value="PLS02866.1"/>
    <property type="molecule type" value="Genomic_DNA"/>
</dbReference>
<keyword evidence="13 14" id="KW-0472">Membrane</keyword>